<feature type="transmembrane region" description="Helical" evidence="6">
    <location>
        <begin position="281"/>
        <end position="301"/>
    </location>
</feature>
<keyword evidence="9" id="KW-1185">Reference proteome</keyword>
<feature type="transmembrane region" description="Helical" evidence="6">
    <location>
        <begin position="88"/>
        <end position="107"/>
    </location>
</feature>
<dbReference type="Gene3D" id="1.20.1250.20">
    <property type="entry name" value="MFS general substrate transporter like domains"/>
    <property type="match status" value="2"/>
</dbReference>
<evidence type="ECO:0000256" key="1">
    <source>
        <dbReference type="ARBA" id="ARBA00004141"/>
    </source>
</evidence>
<dbReference type="RefSeq" id="WP_215669561.1">
    <property type="nucleotide sequence ID" value="NZ_JAFJYC010000001.1"/>
</dbReference>
<reference evidence="8 9" key="1">
    <citation type="journal article" date="2021" name="Genome Biol. Evol.">
        <title>The evolution of interdependence in a four-way mealybug symbiosis.</title>
        <authorList>
            <person name="Garber A.I."/>
            <person name="Kupper M."/>
            <person name="Laetsch D.R."/>
            <person name="Weldon S.R."/>
            <person name="Ladinsky M.S."/>
            <person name="Bjorkman P.J."/>
            <person name="McCutcheon J.P."/>
        </authorList>
    </citation>
    <scope>NUCLEOTIDE SEQUENCE [LARGE SCALE GENOMIC DNA]</scope>
    <source>
        <strain evidence="8">SOD</strain>
    </source>
</reference>
<gene>
    <name evidence="8" type="ORF">JZM24_10215</name>
</gene>
<proteinExistence type="inferred from homology"/>
<feature type="transmembrane region" description="Helical" evidence="6">
    <location>
        <begin position="322"/>
        <end position="340"/>
    </location>
</feature>
<feature type="transmembrane region" description="Helical" evidence="6">
    <location>
        <begin position="409"/>
        <end position="428"/>
    </location>
</feature>
<comment type="similarity">
    <text evidence="5">Belongs to the major facilitator superfamily. Phthalate permease family.</text>
</comment>
<dbReference type="PROSITE" id="PS50850">
    <property type="entry name" value="MFS"/>
    <property type="match status" value="1"/>
</dbReference>
<feature type="transmembrane region" description="Helical" evidence="6">
    <location>
        <begin position="248"/>
        <end position="269"/>
    </location>
</feature>
<dbReference type="InterPro" id="IPR020846">
    <property type="entry name" value="MFS_dom"/>
</dbReference>
<comment type="subcellular location">
    <subcellularLocation>
        <location evidence="1">Membrane</location>
        <topology evidence="1">Multi-pass membrane protein</topology>
    </subcellularLocation>
</comment>
<dbReference type="Pfam" id="PF07690">
    <property type="entry name" value="MFS_1"/>
    <property type="match status" value="1"/>
</dbReference>
<dbReference type="PANTHER" id="PTHR11662:SF333">
    <property type="entry name" value="D-GALACTONATE TRANSPORTER"/>
    <property type="match status" value="1"/>
</dbReference>
<evidence type="ECO:0000256" key="4">
    <source>
        <dbReference type="ARBA" id="ARBA00023136"/>
    </source>
</evidence>
<accession>A0ABS5YBS0</accession>
<keyword evidence="4 6" id="KW-0472">Membrane</keyword>
<dbReference type="CDD" id="cd17319">
    <property type="entry name" value="MFS_ExuT_GudP_like"/>
    <property type="match status" value="1"/>
</dbReference>
<keyword evidence="3 6" id="KW-1133">Transmembrane helix</keyword>
<sequence length="439" mass="48448">MTGAERPAATQAGAKSSQLRRFIVLMLFITVVIDYVDRSSLSIAAPHIVEELGLSSVQMGFVFSAFAWAYSPFQIPGSFLVDKIAPRVLYPIVIGVWSLFTCLQGTTSTVWQLVFYRLGVGASEVLSYPMNNRIITSWLPERERATAVGVYISGQYVCLSLLAPVLVWLQVAFGWRFMFYVTGGIGVVWALGFWLLYRDPLKSRANAAELDLIREGGGRLEWKSAARNGEPRENDEVPVRCFLRSRKLWGLVIAHMGETCANWFFLTWFPIYLVKYRHIEFIKIGFMATLPFAAAWCGVLLSGYLSDKLIKRGHSLTFARKAPIITGLLLATTIIGANYVDSPTMIVVFMTIAFFGSGLAAISWSVVSSIAPINRVGITGGIFNFVGTSMGIMVPILIGYLVFGGNFAPALMFVGGMALLSIFSWIVIMGKIERITLSC</sequence>
<feature type="transmembrane region" description="Helical" evidence="6">
    <location>
        <begin position="148"/>
        <end position="171"/>
    </location>
</feature>
<comment type="caution">
    <text evidence="8">The sequence shown here is derived from an EMBL/GenBank/DDBJ whole genome shotgun (WGS) entry which is preliminary data.</text>
</comment>
<dbReference type="EMBL" id="JAFJYC010000001">
    <property type="protein sequence ID" value="MBT9432412.1"/>
    <property type="molecule type" value="Genomic_DNA"/>
</dbReference>
<evidence type="ECO:0000256" key="6">
    <source>
        <dbReference type="SAM" id="Phobius"/>
    </source>
</evidence>
<evidence type="ECO:0000256" key="3">
    <source>
        <dbReference type="ARBA" id="ARBA00022989"/>
    </source>
</evidence>
<protein>
    <submittedName>
        <fullName evidence="8">MFS transporter</fullName>
    </submittedName>
</protein>
<feature type="transmembrane region" description="Helical" evidence="6">
    <location>
        <begin position="382"/>
        <end position="403"/>
    </location>
</feature>
<feature type="transmembrane region" description="Helical" evidence="6">
    <location>
        <begin position="177"/>
        <end position="197"/>
    </location>
</feature>
<name>A0ABS5YBS0_9GAMM</name>
<dbReference type="SUPFAM" id="SSF103473">
    <property type="entry name" value="MFS general substrate transporter"/>
    <property type="match status" value="1"/>
</dbReference>
<evidence type="ECO:0000256" key="5">
    <source>
        <dbReference type="ARBA" id="ARBA00038514"/>
    </source>
</evidence>
<organism evidence="8 9">
    <name type="scientific">Candidatus Sodalis endolongispinus</name>
    <dbReference type="NCBI Taxonomy" id="2812662"/>
    <lineage>
        <taxon>Bacteria</taxon>
        <taxon>Pseudomonadati</taxon>
        <taxon>Pseudomonadota</taxon>
        <taxon>Gammaproteobacteria</taxon>
        <taxon>Enterobacterales</taxon>
        <taxon>Bruguierivoracaceae</taxon>
        <taxon>Sodalis</taxon>
    </lineage>
</organism>
<evidence type="ECO:0000313" key="8">
    <source>
        <dbReference type="EMBL" id="MBT9432412.1"/>
    </source>
</evidence>
<evidence type="ECO:0000313" key="9">
    <source>
        <dbReference type="Proteomes" id="UP000811282"/>
    </source>
</evidence>
<feature type="domain" description="Major facilitator superfamily (MFS) profile" evidence="7">
    <location>
        <begin position="23"/>
        <end position="433"/>
    </location>
</feature>
<dbReference type="PANTHER" id="PTHR11662">
    <property type="entry name" value="SOLUTE CARRIER FAMILY 17"/>
    <property type="match status" value="1"/>
</dbReference>
<dbReference type="InterPro" id="IPR050382">
    <property type="entry name" value="MFS_Na/Anion_cotransporter"/>
</dbReference>
<feature type="transmembrane region" description="Helical" evidence="6">
    <location>
        <begin position="19"/>
        <end position="36"/>
    </location>
</feature>
<dbReference type="Proteomes" id="UP000811282">
    <property type="component" value="Unassembled WGS sequence"/>
</dbReference>
<keyword evidence="2 6" id="KW-0812">Transmembrane</keyword>
<dbReference type="InterPro" id="IPR011701">
    <property type="entry name" value="MFS"/>
</dbReference>
<feature type="transmembrane region" description="Helical" evidence="6">
    <location>
        <begin position="346"/>
        <end position="370"/>
    </location>
</feature>
<evidence type="ECO:0000256" key="2">
    <source>
        <dbReference type="ARBA" id="ARBA00022692"/>
    </source>
</evidence>
<evidence type="ECO:0000259" key="7">
    <source>
        <dbReference type="PROSITE" id="PS50850"/>
    </source>
</evidence>
<dbReference type="InterPro" id="IPR036259">
    <property type="entry name" value="MFS_trans_sf"/>
</dbReference>